<dbReference type="GO" id="GO:0050114">
    <property type="term" value="F:myo-inosose-2 dehydratase activity"/>
    <property type="evidence" value="ECO:0007669"/>
    <property type="project" value="UniProtKB-EC"/>
</dbReference>
<proteinExistence type="predicted"/>
<dbReference type="Pfam" id="PF01261">
    <property type="entry name" value="AP_endonuc_2"/>
    <property type="match status" value="1"/>
</dbReference>
<dbReference type="PANTHER" id="PTHR12110:SF21">
    <property type="entry name" value="XYLOSE ISOMERASE-LIKE TIM BARREL DOMAIN-CONTAINING PROTEIN"/>
    <property type="match status" value="1"/>
</dbReference>
<dbReference type="InterPro" id="IPR050312">
    <property type="entry name" value="IolE/XylAMocC-like"/>
</dbReference>
<gene>
    <name evidence="2" type="primary">iolE_3</name>
    <name evidence="2" type="ORF">Pan14r_15970</name>
</gene>
<reference evidence="2 3" key="1">
    <citation type="submission" date="2019-02" db="EMBL/GenBank/DDBJ databases">
        <title>Deep-cultivation of Planctomycetes and their phenomic and genomic characterization uncovers novel biology.</title>
        <authorList>
            <person name="Wiegand S."/>
            <person name="Jogler M."/>
            <person name="Boedeker C."/>
            <person name="Pinto D."/>
            <person name="Vollmers J."/>
            <person name="Rivas-Marin E."/>
            <person name="Kohn T."/>
            <person name="Peeters S.H."/>
            <person name="Heuer A."/>
            <person name="Rast P."/>
            <person name="Oberbeckmann S."/>
            <person name="Bunk B."/>
            <person name="Jeske O."/>
            <person name="Meyerdierks A."/>
            <person name="Storesund J.E."/>
            <person name="Kallscheuer N."/>
            <person name="Luecker S."/>
            <person name="Lage O.M."/>
            <person name="Pohl T."/>
            <person name="Merkel B.J."/>
            <person name="Hornburger P."/>
            <person name="Mueller R.-W."/>
            <person name="Bruemmer F."/>
            <person name="Labrenz M."/>
            <person name="Spormann A.M."/>
            <person name="Op Den Camp H."/>
            <person name="Overmann J."/>
            <person name="Amann R."/>
            <person name="Jetten M.S.M."/>
            <person name="Mascher T."/>
            <person name="Medema M.H."/>
            <person name="Devos D.P."/>
            <person name="Kaster A.-K."/>
            <person name="Ovreas L."/>
            <person name="Rohde M."/>
            <person name="Galperin M.Y."/>
            <person name="Jogler C."/>
        </authorList>
    </citation>
    <scope>NUCLEOTIDE SEQUENCE [LARGE SCALE GENOMIC DNA]</scope>
    <source>
        <strain evidence="2 3">Pan14r</strain>
    </source>
</reference>
<dbReference type="OrthoDB" id="9779184at2"/>
<name>A0A5C5Y7H2_9PLAN</name>
<dbReference type="InterPro" id="IPR013022">
    <property type="entry name" value="Xyl_isomerase-like_TIM-brl"/>
</dbReference>
<evidence type="ECO:0000313" key="3">
    <source>
        <dbReference type="Proteomes" id="UP000317238"/>
    </source>
</evidence>
<evidence type="ECO:0000259" key="1">
    <source>
        <dbReference type="Pfam" id="PF01261"/>
    </source>
</evidence>
<sequence length="306" mass="34475">MIRPLGFVTAIVPDMNLESVMQLASRIGYQCLEVCCWPPGKASRRYAGITHINVLDYDAGQIKDVCARHEISISSLGYYPNALSPDAEESSTAVEHIRAVVAASAELGIGKMTTFIGRDWTKNVDENWPRFLETWRPIIQEAEDLGVQIGIENCPMLFTADEWPGGKNLAHSPAIWRRMFEDIPNPNFGLNYDPSHMVFQQMDYLAPLREFADRIFHVHAKDVRVDTEKLNDVGTLAFPNLYHTPKLPGMGDVDWGKFFSTLTCTGYTGPVCVEVEDRAYEGSDETIELSLRQSHTFLRNYLPKNA</sequence>
<dbReference type="EC" id="4.2.1.44" evidence="2"/>
<dbReference type="RefSeq" id="WP_146438794.1">
    <property type="nucleotide sequence ID" value="NZ_SJPL01000001.1"/>
</dbReference>
<feature type="domain" description="Xylose isomerase-like TIM barrel" evidence="1">
    <location>
        <begin position="22"/>
        <end position="299"/>
    </location>
</feature>
<dbReference type="SUPFAM" id="SSF51658">
    <property type="entry name" value="Xylose isomerase-like"/>
    <property type="match status" value="1"/>
</dbReference>
<dbReference type="EMBL" id="SJPL01000001">
    <property type="protein sequence ID" value="TWT69312.1"/>
    <property type="molecule type" value="Genomic_DNA"/>
</dbReference>
<organism evidence="2 3">
    <name type="scientific">Crateriforma conspicua</name>
    <dbReference type="NCBI Taxonomy" id="2527996"/>
    <lineage>
        <taxon>Bacteria</taxon>
        <taxon>Pseudomonadati</taxon>
        <taxon>Planctomycetota</taxon>
        <taxon>Planctomycetia</taxon>
        <taxon>Planctomycetales</taxon>
        <taxon>Planctomycetaceae</taxon>
        <taxon>Crateriforma</taxon>
    </lineage>
</organism>
<dbReference type="Gene3D" id="3.20.20.150">
    <property type="entry name" value="Divalent-metal-dependent TIM barrel enzymes"/>
    <property type="match status" value="1"/>
</dbReference>
<dbReference type="PANTHER" id="PTHR12110">
    <property type="entry name" value="HYDROXYPYRUVATE ISOMERASE"/>
    <property type="match status" value="1"/>
</dbReference>
<accession>A0A5C5Y7H2</accession>
<keyword evidence="3" id="KW-1185">Reference proteome</keyword>
<dbReference type="AlphaFoldDB" id="A0A5C5Y7H2"/>
<dbReference type="Proteomes" id="UP000317238">
    <property type="component" value="Unassembled WGS sequence"/>
</dbReference>
<comment type="caution">
    <text evidence="2">The sequence shown here is derived from an EMBL/GenBank/DDBJ whole genome shotgun (WGS) entry which is preliminary data.</text>
</comment>
<keyword evidence="2" id="KW-0456">Lyase</keyword>
<dbReference type="InterPro" id="IPR036237">
    <property type="entry name" value="Xyl_isomerase-like_sf"/>
</dbReference>
<evidence type="ECO:0000313" key="2">
    <source>
        <dbReference type="EMBL" id="TWT69312.1"/>
    </source>
</evidence>
<protein>
    <submittedName>
        <fullName evidence="2">Inosose dehydratase</fullName>
        <ecNumber evidence="2">4.2.1.44</ecNumber>
    </submittedName>
</protein>